<name>A0AC61L532_9EURY</name>
<comment type="caution">
    <text evidence="1">The sequence shown here is derived from an EMBL/GenBank/DDBJ whole genome shotgun (WGS) entry which is preliminary data.</text>
</comment>
<accession>A0AC61L532</accession>
<dbReference type="Proteomes" id="UP000248329">
    <property type="component" value="Unassembled WGS sequence"/>
</dbReference>
<protein>
    <submittedName>
        <fullName evidence="1">Glutamate--tRNA ligase</fullName>
    </submittedName>
</protein>
<proteinExistence type="predicted"/>
<reference evidence="1" key="1">
    <citation type="submission" date="2018-01" db="EMBL/GenBank/DDBJ databases">
        <authorList>
            <person name="Krukenberg V."/>
        </authorList>
    </citation>
    <scope>NUCLEOTIDE SEQUENCE</scope>
    <source>
        <strain evidence="1">E20ANME2</strain>
    </source>
</reference>
<evidence type="ECO:0000313" key="2">
    <source>
        <dbReference type="Proteomes" id="UP000248329"/>
    </source>
</evidence>
<dbReference type="EMBL" id="PQXF01000006">
    <property type="protein sequence ID" value="PXF61342.1"/>
    <property type="molecule type" value="Genomic_DNA"/>
</dbReference>
<gene>
    <name evidence="1" type="ORF">C4B59_05170</name>
</gene>
<keyword evidence="1" id="KW-0436">Ligase</keyword>
<organism evidence="1 2">
    <name type="scientific">Candidatus Methanogaster sp</name>
    <dbReference type="NCBI Taxonomy" id="3386292"/>
    <lineage>
        <taxon>Archaea</taxon>
        <taxon>Methanobacteriati</taxon>
        <taxon>Methanobacteriota</taxon>
        <taxon>Stenosarchaea group</taxon>
        <taxon>Methanomicrobia</taxon>
        <taxon>Methanosarcinales</taxon>
        <taxon>ANME-2 cluster</taxon>
        <taxon>Candidatus Methanogasteraceae</taxon>
        <taxon>Candidatus Methanogaster</taxon>
    </lineage>
</organism>
<evidence type="ECO:0000313" key="1">
    <source>
        <dbReference type="EMBL" id="PXF61342.1"/>
    </source>
</evidence>
<sequence length="570" mass="64886">MEIDETRELIEKYALQNAVKYGKTPQAGAVLGKVLGAHPDLRKDAKEVASHVGEVLSGLAGDSKSWEQRLRKIAPDLIDEIHERKQPSTGLPDLEVDGGRVALRFAPNPNGPATIGSVRGIVVNSEYARRYHGEFIIRFDDTDPKTKAPMLDAYTWYLDDCEYLETVPDRVVYASDHIIEYYEYAKKLILMGKAYVCTCLRDEFKRYKDACEPCPHRDADVDVNLKHWEQMLDGGYHEGGAVLRIKTDIKHKDPAMRDWAAFRIVETAHPRAGIGGRFRVWPLLDFESAIEDHVLGITHIIRGKDLMDSEQRQRYVYRYLGWQYPKTMHWGRMKIHEFGRFSTSAISEAISDGIYTGWDDPRVPTLRALRRRGITAVAIRKFMIDLGIAETDISLSLDNLYAINRKIVDPEANRYFFVWEPVRMEIIDGPDMIATPKCHPGRDDLRKIPAGSTLYVCRTDIEGLEAGDKLRLKNLYDIEIMSTEPLVARCIGGTHEEWCATCEKPRYQIIHWVPDEHVPVVVHAPDQTYGGVGEAGIVEELGNIVQFERFGFVRIDSVDAGRVVAYFTHR</sequence>